<dbReference type="Proteomes" id="UP000516437">
    <property type="component" value="Chromosome 1"/>
</dbReference>
<protein>
    <submittedName>
        <fullName evidence="1">Uncharacterized protein</fullName>
    </submittedName>
</protein>
<keyword evidence="2" id="KW-1185">Reference proteome</keyword>
<dbReference type="AlphaFoldDB" id="A0A6A1WQK9"/>
<dbReference type="EMBL" id="RXIC02000019">
    <property type="protein sequence ID" value="KAB1226048.1"/>
    <property type="molecule type" value="Genomic_DNA"/>
</dbReference>
<accession>A0A6A1WQK9</accession>
<gene>
    <name evidence="1" type="ORF">CJ030_MR1G029319</name>
</gene>
<evidence type="ECO:0000313" key="1">
    <source>
        <dbReference type="EMBL" id="KAB1226048.1"/>
    </source>
</evidence>
<evidence type="ECO:0000313" key="2">
    <source>
        <dbReference type="Proteomes" id="UP000516437"/>
    </source>
</evidence>
<reference evidence="1 2" key="1">
    <citation type="journal article" date="2019" name="Plant Biotechnol. J.">
        <title>The red bayberry genome and genetic basis of sex determination.</title>
        <authorList>
            <person name="Jia H.M."/>
            <person name="Jia H.J."/>
            <person name="Cai Q.L."/>
            <person name="Wang Y."/>
            <person name="Zhao H.B."/>
            <person name="Yang W.F."/>
            <person name="Wang G.Y."/>
            <person name="Li Y.H."/>
            <person name="Zhan D.L."/>
            <person name="Shen Y.T."/>
            <person name="Niu Q.F."/>
            <person name="Chang L."/>
            <person name="Qiu J."/>
            <person name="Zhao L."/>
            <person name="Xie H.B."/>
            <person name="Fu W.Y."/>
            <person name="Jin J."/>
            <person name="Li X.W."/>
            <person name="Jiao Y."/>
            <person name="Zhou C.C."/>
            <person name="Tu T."/>
            <person name="Chai C.Y."/>
            <person name="Gao J.L."/>
            <person name="Fan L.J."/>
            <person name="van de Weg E."/>
            <person name="Wang J.Y."/>
            <person name="Gao Z.S."/>
        </authorList>
    </citation>
    <scope>NUCLEOTIDE SEQUENCE [LARGE SCALE GENOMIC DNA]</scope>
    <source>
        <tissue evidence="1">Leaves</tissue>
    </source>
</reference>
<organism evidence="1 2">
    <name type="scientific">Morella rubra</name>
    <name type="common">Chinese bayberry</name>
    <dbReference type="NCBI Taxonomy" id="262757"/>
    <lineage>
        <taxon>Eukaryota</taxon>
        <taxon>Viridiplantae</taxon>
        <taxon>Streptophyta</taxon>
        <taxon>Embryophyta</taxon>
        <taxon>Tracheophyta</taxon>
        <taxon>Spermatophyta</taxon>
        <taxon>Magnoliopsida</taxon>
        <taxon>eudicotyledons</taxon>
        <taxon>Gunneridae</taxon>
        <taxon>Pentapetalae</taxon>
        <taxon>rosids</taxon>
        <taxon>fabids</taxon>
        <taxon>Fagales</taxon>
        <taxon>Myricaceae</taxon>
        <taxon>Morella</taxon>
    </lineage>
</organism>
<sequence>MARGKRARHSLADADQPVTVEERRQLILGRSVQMEREARPLELQGLNFEGRTIHDVIHSRGWDPITVQSGTISLPVVRAFYVGLMEQLTHCVEHDMDVPELVQPPLPLPPLPLDTGCGEGFGRRIGEMGRVKDRYWEMGKVKDWYWEIGWVRAWEISNVKGLGEGFGAEQGEGLRDDWVRTWEGMTVL</sequence>
<comment type="caution">
    <text evidence="1">The sequence shown here is derived from an EMBL/GenBank/DDBJ whole genome shotgun (WGS) entry which is preliminary data.</text>
</comment>
<name>A0A6A1WQK9_9ROSI</name>
<proteinExistence type="predicted"/>